<dbReference type="Gene3D" id="3.10.420.10">
    <property type="entry name" value="SecB-like"/>
    <property type="match status" value="1"/>
</dbReference>
<comment type="caution">
    <text evidence="1">The sequence shown here is derived from an EMBL/GenBank/DDBJ whole genome shotgun (WGS) entry which is preliminary data.</text>
</comment>
<dbReference type="RefSeq" id="WP_039101224.1">
    <property type="nucleotide sequence ID" value="NZ_CABMOG010000018.1"/>
</dbReference>
<protein>
    <recommendedName>
        <fullName evidence="3">Preprotein translocase subunit SecB</fullName>
    </recommendedName>
</protein>
<organism evidence="1 2">
    <name type="scientific">Kocuria rhizophila</name>
    <dbReference type="NCBI Taxonomy" id="72000"/>
    <lineage>
        <taxon>Bacteria</taxon>
        <taxon>Bacillati</taxon>
        <taxon>Actinomycetota</taxon>
        <taxon>Actinomycetes</taxon>
        <taxon>Micrococcales</taxon>
        <taxon>Micrococcaceae</taxon>
        <taxon>Kocuria</taxon>
    </lineage>
</organism>
<dbReference type="EMBL" id="SPNK01000002">
    <property type="protein sequence ID" value="TFI02581.1"/>
    <property type="molecule type" value="Genomic_DNA"/>
</dbReference>
<dbReference type="InterPro" id="IPR035958">
    <property type="entry name" value="SecB-like_sf"/>
</dbReference>
<dbReference type="AlphaFoldDB" id="A0AAX2SFR0"/>
<reference evidence="1 2" key="1">
    <citation type="submission" date="2019-03" db="EMBL/GenBank/DDBJ databases">
        <title>Genome Sequencing and Assembly of Various Microbes Isolated from Alder Root Nodule.</title>
        <authorList>
            <person name="Swanson E."/>
            <person name="Sevigny J.L."/>
            <person name="Pesce C."/>
            <person name="Davis I."/>
            <person name="Kleiner V."/>
            <person name="Tisa L."/>
        </authorList>
    </citation>
    <scope>NUCLEOTIDE SEQUENCE [LARGE SCALE GENOMIC DNA]</scope>
    <source>
        <strain evidence="1 2">4R-31</strain>
    </source>
</reference>
<sequence>MVELMPELEYIVPLRMCAARQVDERGSFDAPPIEPFSPTIAFEFSFGSDPDRFGASISVTAETNRGTFDVKVFGVFTASDHAALTDEELDPVLRRALSLVFPFARSEIADITGRVLGHTIMAPLIDVHSASINLDFRGRPKKSP</sequence>
<dbReference type="Proteomes" id="UP000298017">
    <property type="component" value="Unassembled WGS sequence"/>
</dbReference>
<proteinExistence type="predicted"/>
<evidence type="ECO:0008006" key="3">
    <source>
        <dbReference type="Google" id="ProtNLM"/>
    </source>
</evidence>
<accession>A0AAX2SFR0</accession>
<keyword evidence="2" id="KW-1185">Reference proteome</keyword>
<dbReference type="SUPFAM" id="SSF54611">
    <property type="entry name" value="SecB-like"/>
    <property type="match status" value="1"/>
</dbReference>
<evidence type="ECO:0000313" key="1">
    <source>
        <dbReference type="EMBL" id="TFI02581.1"/>
    </source>
</evidence>
<evidence type="ECO:0000313" key="2">
    <source>
        <dbReference type="Proteomes" id="UP000298017"/>
    </source>
</evidence>
<name>A0AAX2SFR0_KOCRH</name>
<gene>
    <name evidence="1" type="ORF">E4P33_03015</name>
</gene>